<reference evidence="1" key="1">
    <citation type="submission" date="2023-03" db="EMBL/GenBank/DDBJ databases">
        <authorList>
            <person name="Cleenwerck I."/>
        </authorList>
    </citation>
    <scope>NUCLEOTIDE SEQUENCE</scope>
    <source>
        <strain evidence="1">LMG 32879</strain>
    </source>
</reference>
<proteinExistence type="predicted"/>
<accession>A0AA35V4D1</accession>
<dbReference type="EMBL" id="CATKSH010000058">
    <property type="protein sequence ID" value="CAI9122396.1"/>
    <property type="molecule type" value="Genomic_DNA"/>
</dbReference>
<evidence type="ECO:0000313" key="2">
    <source>
        <dbReference type="Proteomes" id="UP001176960"/>
    </source>
</evidence>
<gene>
    <name evidence="1" type="ORF">LMG32879_003262</name>
</gene>
<comment type="caution">
    <text evidence="1">The sequence shown here is derived from an EMBL/GenBank/DDBJ whole genome shotgun (WGS) entry which is preliminary data.</text>
</comment>
<dbReference type="RefSeq" id="WP_289844003.1">
    <property type="nucleotide sequence ID" value="NZ_CATKSH010000058.1"/>
</dbReference>
<organism evidence="1 2">
    <name type="scientific">Brytella acorum</name>
    <dbReference type="NCBI Taxonomy" id="2959299"/>
    <lineage>
        <taxon>Bacteria</taxon>
        <taxon>Pseudomonadati</taxon>
        <taxon>Pseudomonadota</taxon>
        <taxon>Alphaproteobacteria</taxon>
        <taxon>Acetobacterales</taxon>
        <taxon>Acetobacteraceae</taxon>
        <taxon>Brytella</taxon>
    </lineage>
</organism>
<sequence length="58" mass="6578">MFRQVLYGPVLVAMPINSDLKRVCDRLIINGKYAKIAITVITRKLVIIVKAPLRDARL</sequence>
<dbReference type="Proteomes" id="UP001176960">
    <property type="component" value="Unassembled WGS sequence"/>
</dbReference>
<dbReference type="AlphaFoldDB" id="A0AA35V4D1"/>
<name>A0AA35V4D1_9PROT</name>
<evidence type="ECO:0000313" key="1">
    <source>
        <dbReference type="EMBL" id="CAI9122396.1"/>
    </source>
</evidence>
<protein>
    <submittedName>
        <fullName evidence="1">Uncharacterized protein</fullName>
    </submittedName>
</protein>
<keyword evidence="2" id="KW-1185">Reference proteome</keyword>